<proteinExistence type="predicted"/>
<dbReference type="Proteomes" id="UP001642464">
    <property type="component" value="Unassembled WGS sequence"/>
</dbReference>
<evidence type="ECO:0000259" key="2">
    <source>
        <dbReference type="Pfam" id="PF26188"/>
    </source>
</evidence>
<gene>
    <name evidence="3" type="ORF">SCF082_LOCUS51824</name>
</gene>
<feature type="domain" description="RNA-editing substrate-binding complex 6 protein" evidence="2">
    <location>
        <begin position="254"/>
        <end position="472"/>
    </location>
</feature>
<comment type="caution">
    <text evidence="3">The sequence shown here is derived from an EMBL/GenBank/DDBJ whole genome shotgun (WGS) entry which is preliminary data.</text>
</comment>
<evidence type="ECO:0000256" key="1">
    <source>
        <dbReference type="SAM" id="MobiDB-lite"/>
    </source>
</evidence>
<dbReference type="EMBL" id="CAXAMM010043784">
    <property type="protein sequence ID" value="CAK9111731.1"/>
    <property type="molecule type" value="Genomic_DNA"/>
</dbReference>
<feature type="region of interest" description="Disordered" evidence="1">
    <location>
        <begin position="493"/>
        <end position="514"/>
    </location>
</feature>
<reference evidence="3 4" key="1">
    <citation type="submission" date="2024-02" db="EMBL/GenBank/DDBJ databases">
        <authorList>
            <person name="Chen Y."/>
            <person name="Shah S."/>
            <person name="Dougan E. K."/>
            <person name="Thang M."/>
            <person name="Chan C."/>
        </authorList>
    </citation>
    <scope>NUCLEOTIDE SEQUENCE [LARGE SCALE GENOMIC DNA]</scope>
</reference>
<accession>A0ABP0SH66</accession>
<feature type="domain" description="RNA-editing substrate-binding complex 6 protein" evidence="2">
    <location>
        <begin position="67"/>
        <end position="210"/>
    </location>
</feature>
<sequence>MALAYRSPWRPVCNLSQKSKSRAATSAIANWVADSQPVSQEALAGIPWAGRSTLTGLFVRVAERGPKDPAIWKRLTARADVIAHSLTPKQASLILSSMARSRHSQDNFLQRFSLKFAPSLVSQAEIIDLCGIVSGLSQLNVYQEELFAMTSQRLREVAPQLDARQVSLMANAFVKAGHLDMELFQRLLKQALRQLSKFTAKDAAVMLNAFSQVPDFQVKEWDDTFLDENTRELKTTLEALALRLPDLLPKADLHSLALILNAFAQLQFVQKDLLDLMSQELLLNEEKLTPRQLAMVLNAIARLQLHEPRLIELLSSVVRSGAHALDPQGLCLVANASAKLQLGLETFQVLFVRIPKLLSRFSGRHLAMLCHAWAKAHIHNDDLFELLILPLASHAARLEAHEVAITLYGYAHFRKSPKELFDVLLERFGTLLAEQAVSDEDLFMVANALGRVGWADGNVKNALRKVSNDLMRYISVQAQATFGLQEDIERESASEEVEHGPRLGMGMNGSCQSA</sequence>
<dbReference type="InterPro" id="IPR058917">
    <property type="entry name" value="RESC6_dom"/>
</dbReference>
<keyword evidence="4" id="KW-1185">Reference proteome</keyword>
<evidence type="ECO:0000313" key="4">
    <source>
        <dbReference type="Proteomes" id="UP001642464"/>
    </source>
</evidence>
<protein>
    <submittedName>
        <fullName evidence="3">Chloroplastic</fullName>
    </submittedName>
</protein>
<name>A0ABP0SH66_9DINO</name>
<dbReference type="Pfam" id="PF26188">
    <property type="entry name" value="RESC6"/>
    <property type="match status" value="2"/>
</dbReference>
<dbReference type="PANTHER" id="PTHR21228:SF40">
    <property type="entry name" value="LD45607P"/>
    <property type="match status" value="1"/>
</dbReference>
<dbReference type="InterPro" id="IPR050870">
    <property type="entry name" value="FAST_kinase"/>
</dbReference>
<dbReference type="PANTHER" id="PTHR21228">
    <property type="entry name" value="FAST LEU-RICH DOMAIN-CONTAINING"/>
    <property type="match status" value="1"/>
</dbReference>
<organism evidence="3 4">
    <name type="scientific">Durusdinium trenchii</name>
    <dbReference type="NCBI Taxonomy" id="1381693"/>
    <lineage>
        <taxon>Eukaryota</taxon>
        <taxon>Sar</taxon>
        <taxon>Alveolata</taxon>
        <taxon>Dinophyceae</taxon>
        <taxon>Suessiales</taxon>
        <taxon>Symbiodiniaceae</taxon>
        <taxon>Durusdinium</taxon>
    </lineage>
</organism>
<evidence type="ECO:0000313" key="3">
    <source>
        <dbReference type="EMBL" id="CAK9111731.1"/>
    </source>
</evidence>